<dbReference type="GO" id="GO:0050660">
    <property type="term" value="F:flavin adenine dinucleotide binding"/>
    <property type="evidence" value="ECO:0007669"/>
    <property type="project" value="InterPro"/>
</dbReference>
<dbReference type="InterPro" id="IPR016169">
    <property type="entry name" value="FAD-bd_PCMH_sub2"/>
</dbReference>
<dbReference type="Gene3D" id="3.40.462.20">
    <property type="match status" value="1"/>
</dbReference>
<feature type="region of interest" description="Disordered" evidence="1">
    <location>
        <begin position="1"/>
        <end position="24"/>
    </location>
</feature>
<reference evidence="3 4" key="1">
    <citation type="submission" date="2020-12" db="EMBL/GenBank/DDBJ databases">
        <title>Identification and biosynthesis of polyene macrolides produced by Streptomyces alfalfae Men-myco-93-63.</title>
        <authorList>
            <person name="Liu D."/>
            <person name="Li Y."/>
            <person name="Liu L."/>
            <person name="Han X."/>
            <person name="Shen F."/>
        </authorList>
    </citation>
    <scope>NUCLEOTIDE SEQUENCE [LARGE SCALE GENOMIC DNA]</scope>
    <source>
        <strain evidence="3 4">Men-myco-93-63</strain>
    </source>
</reference>
<feature type="domain" description="Berberine/berberine-like" evidence="2">
    <location>
        <begin position="25"/>
        <end position="65"/>
    </location>
</feature>
<proteinExistence type="predicted"/>
<dbReference type="AlphaFoldDB" id="A0A7T4PLE8"/>
<dbReference type="GO" id="GO:0016491">
    <property type="term" value="F:oxidoreductase activity"/>
    <property type="evidence" value="ECO:0007669"/>
    <property type="project" value="InterPro"/>
</dbReference>
<evidence type="ECO:0000313" key="3">
    <source>
        <dbReference type="EMBL" id="QQC92461.1"/>
    </source>
</evidence>
<evidence type="ECO:0000256" key="1">
    <source>
        <dbReference type="SAM" id="MobiDB-lite"/>
    </source>
</evidence>
<dbReference type="Pfam" id="PF08031">
    <property type="entry name" value="BBE"/>
    <property type="match status" value="1"/>
</dbReference>
<gene>
    <name evidence="3" type="ORF">I8755_31800</name>
</gene>
<dbReference type="Proteomes" id="UP000596130">
    <property type="component" value="Chromosome"/>
</dbReference>
<sequence length="77" mass="8392">MGGPPTGGRGLRRRRPLRGRGTCQNFVDPAPRGWRHAYYAENYPRLTELQAAYDPRGAFRFPQGIGRGGAGAGPRPA</sequence>
<dbReference type="RefSeq" id="WP_198504211.1">
    <property type="nucleotide sequence ID" value="NZ_CP065959.1"/>
</dbReference>
<protein>
    <submittedName>
        <fullName evidence="3">BBE domain-containing protein</fullName>
    </submittedName>
</protein>
<name>A0A7T4PLE8_9ACTN</name>
<accession>A0A7T4PLE8</accession>
<evidence type="ECO:0000259" key="2">
    <source>
        <dbReference type="Pfam" id="PF08031"/>
    </source>
</evidence>
<dbReference type="InterPro" id="IPR012951">
    <property type="entry name" value="BBE"/>
</dbReference>
<dbReference type="Gene3D" id="3.30.465.10">
    <property type="match status" value="1"/>
</dbReference>
<evidence type="ECO:0000313" key="4">
    <source>
        <dbReference type="Proteomes" id="UP000596130"/>
    </source>
</evidence>
<dbReference type="EMBL" id="CP065959">
    <property type="protein sequence ID" value="QQC92461.1"/>
    <property type="molecule type" value="Genomic_DNA"/>
</dbReference>
<organism evidence="3 4">
    <name type="scientific">Streptomyces alfalfae</name>
    <dbReference type="NCBI Taxonomy" id="1642299"/>
    <lineage>
        <taxon>Bacteria</taxon>
        <taxon>Bacillati</taxon>
        <taxon>Actinomycetota</taxon>
        <taxon>Actinomycetes</taxon>
        <taxon>Kitasatosporales</taxon>
        <taxon>Streptomycetaceae</taxon>
        <taxon>Streptomyces</taxon>
    </lineage>
</organism>